<dbReference type="OMA" id="SARTHDK"/>
<accession>A0A284RU33</accession>
<dbReference type="OrthoDB" id="5125733at2759"/>
<proteinExistence type="predicted"/>
<dbReference type="EMBL" id="FUEG01000016">
    <property type="protein sequence ID" value="SJL12281.1"/>
    <property type="molecule type" value="Genomic_DNA"/>
</dbReference>
<evidence type="ECO:0000313" key="3">
    <source>
        <dbReference type="Proteomes" id="UP000219338"/>
    </source>
</evidence>
<dbReference type="PANTHER" id="PTHR33112">
    <property type="entry name" value="DOMAIN PROTEIN, PUTATIVE-RELATED"/>
    <property type="match status" value="1"/>
</dbReference>
<dbReference type="InterPro" id="IPR010730">
    <property type="entry name" value="HET"/>
</dbReference>
<dbReference type="Pfam" id="PF06985">
    <property type="entry name" value="HET"/>
    <property type="match status" value="1"/>
</dbReference>
<gene>
    <name evidence="2" type="ORF">ARMOST_15704</name>
</gene>
<feature type="domain" description="Heterokaryon incompatibility" evidence="1">
    <location>
        <begin position="2"/>
        <end position="108"/>
    </location>
</feature>
<sequence length="420" mass="47178">MDALRVTRTLGLRYLWADAFCIIQDSKDDKAREIKQIRRIFHNAYLTIVAASADTVYDGFLHERCPPEPPATMLPFRCPEGVLGTMQLQMSQHAPANPIDERAWCLEEHVLSPRRLIYSSHTLQYECQTMHVNVNGAPNLVSPDNGIPYLRYHIFLSKIPLGSNLPKDNNMIWDITLVAYTRRTVTWARDRLNALAGIVEQFKRVWPNSKYIAGLWEHQLPGCLLWNNHGGSQCHDRLALNLAPSWSWASTNGKVSTNYLDDVNEGIIFNCDTIECNVVPAHPGNPYGSVERGSLVLDIILHSALWDPKLGALSNVADIPTGDLGTLRIPSSDKIGEMIPDTLETKSWKTCEVQLALMRNTGYSLQGLVLVPATRSDPNTSAEQNAIPAYRRIGYFSARTHDKPEVKAWPSFTPQRVEII</sequence>
<evidence type="ECO:0000259" key="1">
    <source>
        <dbReference type="Pfam" id="PF06985"/>
    </source>
</evidence>
<dbReference type="Proteomes" id="UP000219338">
    <property type="component" value="Unassembled WGS sequence"/>
</dbReference>
<evidence type="ECO:0000313" key="2">
    <source>
        <dbReference type="EMBL" id="SJL12281.1"/>
    </source>
</evidence>
<keyword evidence="3" id="KW-1185">Reference proteome</keyword>
<dbReference type="PANTHER" id="PTHR33112:SF16">
    <property type="entry name" value="HETEROKARYON INCOMPATIBILITY DOMAIN-CONTAINING PROTEIN"/>
    <property type="match status" value="1"/>
</dbReference>
<organism evidence="2 3">
    <name type="scientific">Armillaria ostoyae</name>
    <name type="common">Armillaria root rot fungus</name>
    <dbReference type="NCBI Taxonomy" id="47428"/>
    <lineage>
        <taxon>Eukaryota</taxon>
        <taxon>Fungi</taxon>
        <taxon>Dikarya</taxon>
        <taxon>Basidiomycota</taxon>
        <taxon>Agaricomycotina</taxon>
        <taxon>Agaricomycetes</taxon>
        <taxon>Agaricomycetidae</taxon>
        <taxon>Agaricales</taxon>
        <taxon>Marasmiineae</taxon>
        <taxon>Physalacriaceae</taxon>
        <taxon>Armillaria</taxon>
    </lineage>
</organism>
<dbReference type="AlphaFoldDB" id="A0A284RU33"/>
<reference evidence="3" key="1">
    <citation type="journal article" date="2017" name="Nat. Ecol. Evol.">
        <title>Genome expansion and lineage-specific genetic innovations in the forest pathogenic fungi Armillaria.</title>
        <authorList>
            <person name="Sipos G."/>
            <person name="Prasanna A.N."/>
            <person name="Walter M.C."/>
            <person name="O'Connor E."/>
            <person name="Balint B."/>
            <person name="Krizsan K."/>
            <person name="Kiss B."/>
            <person name="Hess J."/>
            <person name="Varga T."/>
            <person name="Slot J."/>
            <person name="Riley R."/>
            <person name="Boka B."/>
            <person name="Rigling D."/>
            <person name="Barry K."/>
            <person name="Lee J."/>
            <person name="Mihaltcheva S."/>
            <person name="LaButti K."/>
            <person name="Lipzen A."/>
            <person name="Waldron R."/>
            <person name="Moloney N.M."/>
            <person name="Sperisen C."/>
            <person name="Kredics L."/>
            <person name="Vagvoelgyi C."/>
            <person name="Patrignani A."/>
            <person name="Fitzpatrick D."/>
            <person name="Nagy I."/>
            <person name="Doyle S."/>
            <person name="Anderson J.B."/>
            <person name="Grigoriev I.V."/>
            <person name="Gueldener U."/>
            <person name="Muensterkoetter M."/>
            <person name="Nagy L.G."/>
        </authorList>
    </citation>
    <scope>NUCLEOTIDE SEQUENCE [LARGE SCALE GENOMIC DNA]</scope>
    <source>
        <strain evidence="3">C18/9</strain>
    </source>
</reference>
<name>A0A284RU33_ARMOS</name>
<protein>
    <recommendedName>
        <fullName evidence="1">Heterokaryon incompatibility domain-containing protein</fullName>
    </recommendedName>
</protein>